<reference evidence="2 3" key="1">
    <citation type="journal article" date="2020" name="Biotechnol. Biofuels">
        <title>New insights from the biogas microbiome by comprehensive genome-resolved metagenomics of nearly 1600 species originating from multiple anaerobic digesters.</title>
        <authorList>
            <person name="Campanaro S."/>
            <person name="Treu L."/>
            <person name="Rodriguez-R L.M."/>
            <person name="Kovalovszki A."/>
            <person name="Ziels R.M."/>
            <person name="Maus I."/>
            <person name="Zhu X."/>
            <person name="Kougias P.G."/>
            <person name="Basile A."/>
            <person name="Luo G."/>
            <person name="Schluter A."/>
            <person name="Konstantinidis K.T."/>
            <person name="Angelidaki I."/>
        </authorList>
    </citation>
    <scope>NUCLEOTIDE SEQUENCE [LARGE SCALE GENOMIC DNA]</scope>
    <source>
        <strain evidence="2">AS06rmzACSIP_235</strain>
    </source>
</reference>
<evidence type="ECO:0000313" key="2">
    <source>
        <dbReference type="EMBL" id="NLF90128.1"/>
    </source>
</evidence>
<protein>
    <submittedName>
        <fullName evidence="2">Uncharacterized protein</fullName>
    </submittedName>
</protein>
<evidence type="ECO:0000313" key="3">
    <source>
        <dbReference type="Proteomes" id="UP000523614"/>
    </source>
</evidence>
<gene>
    <name evidence="2" type="ORF">GX570_02085</name>
</gene>
<dbReference type="Proteomes" id="UP000523614">
    <property type="component" value="Unassembled WGS sequence"/>
</dbReference>
<sequence>MFTGKSFAVTSRGSAALRDDIAGDDVADDDADDVADEDDDVDEDSVVEDPLSWAPVAVQAVTAVSERRRAPVRALLAKGRVLEMKGFIAQLPFSYVTWVI</sequence>
<proteinExistence type="predicted"/>
<dbReference type="AlphaFoldDB" id="A0A847H9N1"/>
<feature type="compositionally biased region" description="Acidic residues" evidence="1">
    <location>
        <begin position="22"/>
        <end position="41"/>
    </location>
</feature>
<organism evidence="2 3">
    <name type="scientific">Corynebacterium marinum</name>
    <dbReference type="NCBI Taxonomy" id="349751"/>
    <lineage>
        <taxon>Bacteria</taxon>
        <taxon>Bacillati</taxon>
        <taxon>Actinomycetota</taxon>
        <taxon>Actinomycetes</taxon>
        <taxon>Mycobacteriales</taxon>
        <taxon>Corynebacteriaceae</taxon>
        <taxon>Corynebacterium</taxon>
    </lineage>
</organism>
<dbReference type="EMBL" id="JAAYYP010000062">
    <property type="protein sequence ID" value="NLF90128.1"/>
    <property type="molecule type" value="Genomic_DNA"/>
</dbReference>
<feature type="region of interest" description="Disordered" evidence="1">
    <location>
        <begin position="20"/>
        <end position="41"/>
    </location>
</feature>
<accession>A0A847H9N1</accession>
<name>A0A847H9N1_9CORY</name>
<comment type="caution">
    <text evidence="2">The sequence shown here is derived from an EMBL/GenBank/DDBJ whole genome shotgun (WGS) entry which is preliminary data.</text>
</comment>
<evidence type="ECO:0000256" key="1">
    <source>
        <dbReference type="SAM" id="MobiDB-lite"/>
    </source>
</evidence>